<reference evidence="1" key="1">
    <citation type="submission" date="2021-01" db="EMBL/GenBank/DDBJ databases">
        <authorList>
            <person name="Corre E."/>
            <person name="Pelletier E."/>
            <person name="Niang G."/>
            <person name="Scheremetjew M."/>
            <person name="Finn R."/>
            <person name="Kale V."/>
            <person name="Holt S."/>
            <person name="Cochrane G."/>
            <person name="Meng A."/>
            <person name="Brown T."/>
            <person name="Cohen L."/>
        </authorList>
    </citation>
    <scope>NUCLEOTIDE SEQUENCE</scope>
    <source>
        <strain evidence="1">CCMP3278</strain>
    </source>
</reference>
<sequence>MCSFIGCGIQFLNNIEENNVTVLRNCCCRVFSGKHLKKSMKTRDSVILCCISNKESKISRRKLLSNSVSFSLLVNHNPFYTSAQAYAVTTSSLRTRLDSKSVEKIVFNSIPKPIQYPIYLLGTWNVSELFTGFEIPLLSSQNTTITKQEIIKNIELPGFQKCSIAAFADIGKIMDSSYQMRFNLPSQMKNSDCCYKDLKFCVESSINSHLNGSVIDSIFERNANQTSIDFKRGSTLNAEHIELFRNRVEVESDSRTDWFFVLEQWRQVTTGYSTSFGRARSVNTDYTHVWGFRPELKNESGDVQSVDAFCSTFAFVNERQTPALYEKVANKPVILYQHRLKLEKA</sequence>
<protein>
    <submittedName>
        <fullName evidence="1">Uncharacterized protein</fullName>
    </submittedName>
</protein>
<name>A0A7S1ETG4_9RHOD</name>
<gene>
    <name evidence="1" type="ORF">TOLI1172_LOCUS7292</name>
</gene>
<dbReference type="AlphaFoldDB" id="A0A7S1ETG4"/>
<organism evidence="1">
    <name type="scientific">Timspurckia oligopyrenoides</name>
    <dbReference type="NCBI Taxonomy" id="708627"/>
    <lineage>
        <taxon>Eukaryota</taxon>
        <taxon>Rhodophyta</taxon>
        <taxon>Bangiophyceae</taxon>
        <taxon>Porphyridiales</taxon>
        <taxon>Porphyridiaceae</taxon>
        <taxon>Timspurckia</taxon>
    </lineage>
</organism>
<evidence type="ECO:0000313" key="1">
    <source>
        <dbReference type="EMBL" id="CAD8822896.1"/>
    </source>
</evidence>
<accession>A0A7S1ETG4</accession>
<proteinExistence type="predicted"/>
<dbReference type="EMBL" id="HBFP01010150">
    <property type="protein sequence ID" value="CAD8822896.1"/>
    <property type="molecule type" value="Transcribed_RNA"/>
</dbReference>